<dbReference type="SUPFAM" id="SSF55486">
    <property type="entry name" value="Metalloproteases ('zincins'), catalytic domain"/>
    <property type="match status" value="1"/>
</dbReference>
<dbReference type="PROSITE" id="PS51060">
    <property type="entry name" value="PARP_ALPHA_HD"/>
    <property type="match status" value="1"/>
</dbReference>
<dbReference type="GO" id="GO:0016485">
    <property type="term" value="P:protein processing"/>
    <property type="evidence" value="ECO:0007669"/>
    <property type="project" value="TreeGrafter"/>
</dbReference>
<dbReference type="InterPro" id="IPR000718">
    <property type="entry name" value="Peptidase_M13"/>
</dbReference>
<sequence length="428" mass="48843">MERQLSRKSAEGTYNASILDSLSESMKRDSWISEFNSLIPRSYQLTDRSTILIDNLDSLREILHFFESLTDYGVAYIYIQVILEALRFDYLRRFNTRGNTGVIKTCVQATRSVMIGATSGIVGNLLSGQVSDGAVRPIFRKVRGSMSPETDFAWMGNAMMRRAKKIVDDVLLHRYNFDHYVKAEQHKGYYGDVPWNKSTSAFPVLFLDLKARYQASVLADPLLVGDQEDGDSFLYETDIVYDDLTKTVRVPAALRRQPVLYSDDVPLEYSLGTLGALVAKELARAATVPKNGEGVWTERERAALHKYKQCMDVLARSVLNETMGHVQENRTPDFYYWIQGARTAFKVLSAAYVGHRRAANWDSYWKSAQRTFFRRFCLLSCSADVVRGEQNSSRLHCFLPLLNMEEFSKAFECHKKSNVRSGNYCLME</sequence>
<organism evidence="2 3">
    <name type="scientific">Haemaphysalis longicornis</name>
    <name type="common">Bush tick</name>
    <dbReference type="NCBI Taxonomy" id="44386"/>
    <lineage>
        <taxon>Eukaryota</taxon>
        <taxon>Metazoa</taxon>
        <taxon>Ecdysozoa</taxon>
        <taxon>Arthropoda</taxon>
        <taxon>Chelicerata</taxon>
        <taxon>Arachnida</taxon>
        <taxon>Acari</taxon>
        <taxon>Parasitiformes</taxon>
        <taxon>Ixodida</taxon>
        <taxon>Ixodoidea</taxon>
        <taxon>Ixodidae</taxon>
        <taxon>Haemaphysalinae</taxon>
        <taxon>Haemaphysalis</taxon>
    </lineage>
</organism>
<dbReference type="OrthoDB" id="6516885at2759"/>
<dbReference type="OMA" id="SCRTIDL"/>
<dbReference type="EMBL" id="JABSTR010000005">
    <property type="protein sequence ID" value="KAH9370518.1"/>
    <property type="molecule type" value="Genomic_DNA"/>
</dbReference>
<dbReference type="PROSITE" id="PS51885">
    <property type="entry name" value="NEPRILYSIN"/>
    <property type="match status" value="1"/>
</dbReference>
<dbReference type="PANTHER" id="PTHR11733:SF241">
    <property type="entry name" value="GH26575P-RELATED"/>
    <property type="match status" value="1"/>
</dbReference>
<protein>
    <recommendedName>
        <fullName evidence="1">PARP alpha-helical domain-containing protein</fullName>
    </recommendedName>
</protein>
<dbReference type="InterPro" id="IPR004102">
    <property type="entry name" value="Poly(ADP-ribose)pol_reg_dom"/>
</dbReference>
<dbReference type="PANTHER" id="PTHR11733">
    <property type="entry name" value="ZINC METALLOPROTEASE FAMILY M13 NEPRILYSIN-RELATED"/>
    <property type="match status" value="1"/>
</dbReference>
<dbReference type="GO" id="GO:0003950">
    <property type="term" value="F:NAD+ poly-ADP-ribosyltransferase activity"/>
    <property type="evidence" value="ECO:0007669"/>
    <property type="project" value="InterPro"/>
</dbReference>
<gene>
    <name evidence="2" type="ORF">HPB48_006271</name>
</gene>
<evidence type="ECO:0000313" key="2">
    <source>
        <dbReference type="EMBL" id="KAH9370518.1"/>
    </source>
</evidence>
<evidence type="ECO:0000259" key="1">
    <source>
        <dbReference type="PROSITE" id="PS51060"/>
    </source>
</evidence>
<dbReference type="Gene3D" id="3.40.390.10">
    <property type="entry name" value="Collagenase (Catalytic Domain)"/>
    <property type="match status" value="1"/>
</dbReference>
<comment type="caution">
    <text evidence="2">The sequence shown here is derived from an EMBL/GenBank/DDBJ whole genome shotgun (WGS) entry which is preliminary data.</text>
</comment>
<dbReference type="InterPro" id="IPR024079">
    <property type="entry name" value="MetalloPept_cat_dom_sf"/>
</dbReference>
<reference evidence="2 3" key="1">
    <citation type="journal article" date="2020" name="Cell">
        <title>Large-Scale Comparative Analyses of Tick Genomes Elucidate Their Genetic Diversity and Vector Capacities.</title>
        <authorList>
            <consortium name="Tick Genome and Microbiome Consortium (TIGMIC)"/>
            <person name="Jia N."/>
            <person name="Wang J."/>
            <person name="Shi W."/>
            <person name="Du L."/>
            <person name="Sun Y."/>
            <person name="Zhan W."/>
            <person name="Jiang J.F."/>
            <person name="Wang Q."/>
            <person name="Zhang B."/>
            <person name="Ji P."/>
            <person name="Bell-Sakyi L."/>
            <person name="Cui X.M."/>
            <person name="Yuan T.T."/>
            <person name="Jiang B.G."/>
            <person name="Yang W.F."/>
            <person name="Lam T.T."/>
            <person name="Chang Q.C."/>
            <person name="Ding S.J."/>
            <person name="Wang X.J."/>
            <person name="Zhu J.G."/>
            <person name="Ruan X.D."/>
            <person name="Zhao L."/>
            <person name="Wei J.T."/>
            <person name="Ye R.Z."/>
            <person name="Que T.C."/>
            <person name="Du C.H."/>
            <person name="Zhou Y.H."/>
            <person name="Cheng J.X."/>
            <person name="Dai P.F."/>
            <person name="Guo W.B."/>
            <person name="Han X.H."/>
            <person name="Huang E.J."/>
            <person name="Li L.F."/>
            <person name="Wei W."/>
            <person name="Gao Y.C."/>
            <person name="Liu J.Z."/>
            <person name="Shao H.Z."/>
            <person name="Wang X."/>
            <person name="Wang C.C."/>
            <person name="Yang T.C."/>
            <person name="Huo Q.B."/>
            <person name="Li W."/>
            <person name="Chen H.Y."/>
            <person name="Chen S.E."/>
            <person name="Zhou L.G."/>
            <person name="Ni X.B."/>
            <person name="Tian J.H."/>
            <person name="Sheng Y."/>
            <person name="Liu T."/>
            <person name="Pan Y.S."/>
            <person name="Xia L.Y."/>
            <person name="Li J."/>
            <person name="Zhao F."/>
            <person name="Cao W.C."/>
        </authorList>
    </citation>
    <scope>NUCLEOTIDE SEQUENCE [LARGE SCALE GENOMIC DNA]</scope>
    <source>
        <strain evidence="2">HaeL-2018</strain>
    </source>
</reference>
<dbReference type="GO" id="GO:0004222">
    <property type="term" value="F:metalloendopeptidase activity"/>
    <property type="evidence" value="ECO:0007669"/>
    <property type="project" value="InterPro"/>
</dbReference>
<dbReference type="AlphaFoldDB" id="A0A9J6FWM7"/>
<dbReference type="Proteomes" id="UP000821853">
    <property type="component" value="Chromosome 3"/>
</dbReference>
<accession>A0A9J6FWM7</accession>
<keyword evidence="3" id="KW-1185">Reference proteome</keyword>
<dbReference type="GO" id="GO:0005886">
    <property type="term" value="C:plasma membrane"/>
    <property type="evidence" value="ECO:0007669"/>
    <property type="project" value="TreeGrafter"/>
</dbReference>
<name>A0A9J6FWM7_HAELO</name>
<proteinExistence type="predicted"/>
<dbReference type="Gene3D" id="1.10.1380.10">
    <property type="entry name" value="Neutral endopeptidase , domain2"/>
    <property type="match status" value="1"/>
</dbReference>
<dbReference type="VEuPathDB" id="VectorBase:HLOH_058595"/>
<evidence type="ECO:0000313" key="3">
    <source>
        <dbReference type="Proteomes" id="UP000821853"/>
    </source>
</evidence>
<feature type="domain" description="PARP alpha-helical" evidence="1">
    <location>
        <begin position="1"/>
        <end position="80"/>
    </location>
</feature>
<dbReference type="InterPro" id="IPR042089">
    <property type="entry name" value="Peptidase_M13_dom_2"/>
</dbReference>